<evidence type="ECO:0000313" key="14">
    <source>
        <dbReference type="RefSeq" id="XP_028255012.1"/>
    </source>
</evidence>
<dbReference type="GO" id="GO:0000978">
    <property type="term" value="F:RNA polymerase II cis-regulatory region sequence-specific DNA binding"/>
    <property type="evidence" value="ECO:0007669"/>
    <property type="project" value="TreeGrafter"/>
</dbReference>
<protein>
    <submittedName>
        <fullName evidence="14">Myeloid zinc finger 1-like</fullName>
    </submittedName>
</protein>
<keyword evidence="6" id="KW-0805">Transcription regulation</keyword>
<dbReference type="AlphaFoldDB" id="A0A6P7HWV2"/>
<keyword evidence="4 10" id="KW-0863">Zinc-finger</keyword>
<dbReference type="SMART" id="SM00355">
    <property type="entry name" value="ZnF_C2H2"/>
    <property type="match status" value="4"/>
</dbReference>
<dbReference type="Pfam" id="PF00096">
    <property type="entry name" value="zf-C2H2"/>
    <property type="match status" value="1"/>
</dbReference>
<comment type="subcellular location">
    <subcellularLocation>
        <location evidence="1">Nucleus</location>
    </subcellularLocation>
</comment>
<dbReference type="RefSeq" id="XP_028255012.1">
    <property type="nucleotide sequence ID" value="XM_028399211.1"/>
</dbReference>
<keyword evidence="8" id="KW-0804">Transcription</keyword>
<accession>A0A6P7HWV2</accession>
<dbReference type="GeneID" id="114431639"/>
<dbReference type="Pfam" id="PF13465">
    <property type="entry name" value="zf-H2C2_2"/>
    <property type="match status" value="1"/>
</dbReference>
<keyword evidence="7" id="KW-0238">DNA-binding</keyword>
<feature type="region of interest" description="Disordered" evidence="11">
    <location>
        <begin position="38"/>
        <end position="165"/>
    </location>
</feature>
<feature type="domain" description="C2H2-type" evidence="12">
    <location>
        <begin position="192"/>
        <end position="219"/>
    </location>
</feature>
<name>A0A6P7HWV2_9TELE</name>
<dbReference type="PROSITE" id="PS00028">
    <property type="entry name" value="ZINC_FINGER_C2H2_1"/>
    <property type="match status" value="3"/>
</dbReference>
<dbReference type="GO" id="GO:0008270">
    <property type="term" value="F:zinc ion binding"/>
    <property type="evidence" value="ECO:0007669"/>
    <property type="project" value="UniProtKB-KW"/>
</dbReference>
<dbReference type="FunFam" id="3.30.160.60:FF:002716">
    <property type="entry name" value="Zinc finger protein 212"/>
    <property type="match status" value="1"/>
</dbReference>
<proteinExistence type="predicted"/>
<reference evidence="14" key="1">
    <citation type="submission" date="2025-08" db="UniProtKB">
        <authorList>
            <consortium name="RefSeq"/>
        </authorList>
    </citation>
    <scope>IDENTIFICATION</scope>
</reference>
<evidence type="ECO:0000256" key="7">
    <source>
        <dbReference type="ARBA" id="ARBA00023125"/>
    </source>
</evidence>
<dbReference type="PANTHER" id="PTHR23235:SF142">
    <property type="entry name" value="ZINC FINGER PROTEIN 384"/>
    <property type="match status" value="1"/>
</dbReference>
<evidence type="ECO:0000256" key="1">
    <source>
        <dbReference type="ARBA" id="ARBA00004123"/>
    </source>
</evidence>
<evidence type="ECO:0000256" key="11">
    <source>
        <dbReference type="SAM" id="MobiDB-lite"/>
    </source>
</evidence>
<dbReference type="InParanoid" id="A0A6P7HWV2"/>
<keyword evidence="13" id="KW-1185">Reference proteome</keyword>
<keyword evidence="9" id="KW-0539">Nucleus</keyword>
<dbReference type="InterPro" id="IPR013087">
    <property type="entry name" value="Znf_C2H2_type"/>
</dbReference>
<dbReference type="InterPro" id="IPR036236">
    <property type="entry name" value="Znf_C2H2_sf"/>
</dbReference>
<dbReference type="Gene3D" id="3.30.160.60">
    <property type="entry name" value="Classic Zinc Finger"/>
    <property type="match status" value="4"/>
</dbReference>
<dbReference type="OrthoDB" id="8964029at2759"/>
<keyword evidence="3" id="KW-0677">Repeat</keyword>
<keyword evidence="2" id="KW-0479">Metal-binding</keyword>
<evidence type="ECO:0000256" key="9">
    <source>
        <dbReference type="ARBA" id="ARBA00023242"/>
    </source>
</evidence>
<sequence>MFKLQSLKVFIRQRLTAAVDDVFAHLEKTISEYEEELSRHRLDEGRTPRTADVQVRLSEEWKPSLDEEEPQEPAHVKEEEGEEEPWTNPDGEQRDEPEEDGISKLPFTVIPVKNDEDDDDDKSSSEEAHGENHGGPEPAGSSDPPLPPDSLGSRSQLSEPEVEDKDLSWMELREAEVVLNNNVDVNSGGKSYICSECGKTFSQRGTLQRHARRHTGEKPFTCSVCSKHFTQKVTLKQHMRIHTGEKPYSCSECGKRFTQLGHLRCHRTVHTGERPFSCTVCDRRFTRPARVKNHKCVDESGWRL</sequence>
<keyword evidence="5" id="KW-0862">Zinc</keyword>
<dbReference type="FunFam" id="3.30.160.60:FF:002343">
    <property type="entry name" value="Zinc finger protein 33A"/>
    <property type="match status" value="1"/>
</dbReference>
<dbReference type="GO" id="GO:0005634">
    <property type="term" value="C:nucleus"/>
    <property type="evidence" value="ECO:0007669"/>
    <property type="project" value="UniProtKB-SubCell"/>
</dbReference>
<dbReference type="GO" id="GO:0000981">
    <property type="term" value="F:DNA-binding transcription factor activity, RNA polymerase II-specific"/>
    <property type="evidence" value="ECO:0007669"/>
    <property type="project" value="TreeGrafter"/>
</dbReference>
<evidence type="ECO:0000313" key="13">
    <source>
        <dbReference type="Proteomes" id="UP000515145"/>
    </source>
</evidence>
<organism evidence="13 14">
    <name type="scientific">Parambassis ranga</name>
    <name type="common">Indian glassy fish</name>
    <dbReference type="NCBI Taxonomy" id="210632"/>
    <lineage>
        <taxon>Eukaryota</taxon>
        <taxon>Metazoa</taxon>
        <taxon>Chordata</taxon>
        <taxon>Craniata</taxon>
        <taxon>Vertebrata</taxon>
        <taxon>Euteleostomi</taxon>
        <taxon>Actinopterygii</taxon>
        <taxon>Neopterygii</taxon>
        <taxon>Teleostei</taxon>
        <taxon>Neoteleostei</taxon>
        <taxon>Acanthomorphata</taxon>
        <taxon>Ovalentaria</taxon>
        <taxon>Ambassidae</taxon>
        <taxon>Parambassis</taxon>
    </lineage>
</organism>
<dbReference type="Proteomes" id="UP000515145">
    <property type="component" value="Chromosome 2"/>
</dbReference>
<evidence type="ECO:0000256" key="8">
    <source>
        <dbReference type="ARBA" id="ARBA00023163"/>
    </source>
</evidence>
<feature type="domain" description="C2H2-type" evidence="12">
    <location>
        <begin position="248"/>
        <end position="275"/>
    </location>
</feature>
<dbReference type="FunFam" id="3.30.160.60:FF:000912">
    <property type="entry name" value="Zinc finger protein 660"/>
    <property type="match status" value="1"/>
</dbReference>
<gene>
    <name evidence="14" type="primary">LOC114431639</name>
</gene>
<evidence type="ECO:0000256" key="5">
    <source>
        <dbReference type="ARBA" id="ARBA00022833"/>
    </source>
</evidence>
<evidence type="ECO:0000256" key="2">
    <source>
        <dbReference type="ARBA" id="ARBA00022723"/>
    </source>
</evidence>
<feature type="domain" description="C2H2-type" evidence="12">
    <location>
        <begin position="220"/>
        <end position="247"/>
    </location>
</feature>
<dbReference type="FunFam" id="3.30.160.60:FF:000100">
    <property type="entry name" value="Zinc finger 45-like"/>
    <property type="match status" value="1"/>
</dbReference>
<feature type="compositionally biased region" description="Basic and acidic residues" evidence="11">
    <location>
        <begin position="122"/>
        <end position="134"/>
    </location>
</feature>
<evidence type="ECO:0000256" key="6">
    <source>
        <dbReference type="ARBA" id="ARBA00023015"/>
    </source>
</evidence>
<dbReference type="PANTHER" id="PTHR23235">
    <property type="entry name" value="KRUEPPEL-LIKE TRANSCRIPTION FACTOR"/>
    <property type="match status" value="1"/>
</dbReference>
<evidence type="ECO:0000259" key="12">
    <source>
        <dbReference type="PROSITE" id="PS50157"/>
    </source>
</evidence>
<evidence type="ECO:0000256" key="4">
    <source>
        <dbReference type="ARBA" id="ARBA00022771"/>
    </source>
</evidence>
<dbReference type="PROSITE" id="PS50157">
    <property type="entry name" value="ZINC_FINGER_C2H2_2"/>
    <property type="match status" value="3"/>
</dbReference>
<evidence type="ECO:0000256" key="10">
    <source>
        <dbReference type="PROSITE-ProRule" id="PRU00042"/>
    </source>
</evidence>
<feature type="compositionally biased region" description="Basic and acidic residues" evidence="11">
    <location>
        <begin position="38"/>
        <end position="49"/>
    </location>
</feature>
<evidence type="ECO:0000256" key="3">
    <source>
        <dbReference type="ARBA" id="ARBA00022737"/>
    </source>
</evidence>
<dbReference type="SUPFAM" id="SSF57667">
    <property type="entry name" value="beta-beta-alpha zinc fingers"/>
    <property type="match status" value="2"/>
</dbReference>